<protein>
    <submittedName>
        <fullName evidence="2">Spore coat protein CotJB</fullName>
    </submittedName>
</protein>
<sequence length="84" mass="10024">MEQKKLLCMIQQVGFYLVELNLYLDTHPDCKDALERLNYLSGKLRALRKEYCSKYGPLTNFGLQPAEDWDQWVSEPWPWEREAN</sequence>
<dbReference type="Pfam" id="PF12652">
    <property type="entry name" value="CotJB"/>
    <property type="match status" value="1"/>
</dbReference>
<name>A0A3R5UB28_9CLOT</name>
<proteinExistence type="predicted"/>
<dbReference type="PIRSF" id="PIRSF010606">
    <property type="entry name" value="Spore_coat_CotJB"/>
    <property type="match status" value="1"/>
</dbReference>
<evidence type="ECO:0000313" key="2">
    <source>
        <dbReference type="EMBL" id="QAA34326.1"/>
    </source>
</evidence>
<keyword evidence="2" id="KW-0167">Capsid protein</keyword>
<reference evidence="2 3" key="1">
    <citation type="submission" date="2018-01" db="EMBL/GenBank/DDBJ databases">
        <title>Genome Sequencing and Assembly of Anaerobacter polyendosporus strain CT4.</title>
        <authorList>
            <person name="Tachaapaikoon C."/>
            <person name="Sutheeworapong S."/>
            <person name="Jenjaroenpun P."/>
            <person name="Wongsurawat T."/>
            <person name="Nookeaw I."/>
            <person name="Cheawchanlertfa P."/>
            <person name="Kosugi A."/>
            <person name="Cheevadhanarak S."/>
            <person name="Ratanakhanokchai K."/>
        </authorList>
    </citation>
    <scope>NUCLEOTIDE SEQUENCE [LARGE SCALE GENOMIC DNA]</scope>
    <source>
        <strain evidence="2 3">CT4</strain>
    </source>
</reference>
<dbReference type="InterPro" id="IPR024207">
    <property type="entry name" value="CotJB_dom"/>
</dbReference>
<dbReference type="AlphaFoldDB" id="A0A3R5UB28"/>
<evidence type="ECO:0000259" key="1">
    <source>
        <dbReference type="Pfam" id="PF12652"/>
    </source>
</evidence>
<keyword evidence="3" id="KW-1185">Reference proteome</keyword>
<organism evidence="2 3">
    <name type="scientific">Clostridium manihotivorum</name>
    <dbReference type="NCBI Taxonomy" id="2320868"/>
    <lineage>
        <taxon>Bacteria</taxon>
        <taxon>Bacillati</taxon>
        <taxon>Bacillota</taxon>
        <taxon>Clostridia</taxon>
        <taxon>Eubacteriales</taxon>
        <taxon>Clostridiaceae</taxon>
        <taxon>Clostridium</taxon>
    </lineage>
</organism>
<accession>A0A3R5UB28</accession>
<dbReference type="InterPro" id="IPR016571">
    <property type="entry name" value="Spore_coat_assembly_CotJB"/>
</dbReference>
<dbReference type="EMBL" id="CP025746">
    <property type="protein sequence ID" value="QAA34326.1"/>
    <property type="molecule type" value="Genomic_DNA"/>
</dbReference>
<keyword evidence="2" id="KW-0946">Virion</keyword>
<dbReference type="Proteomes" id="UP000286268">
    <property type="component" value="Chromosome"/>
</dbReference>
<feature type="domain" description="Protein CotJB" evidence="1">
    <location>
        <begin position="5"/>
        <end position="80"/>
    </location>
</feature>
<dbReference type="KEGG" id="cmah:C1I91_23270"/>
<dbReference type="OrthoDB" id="9804099at2"/>
<evidence type="ECO:0000313" key="3">
    <source>
        <dbReference type="Proteomes" id="UP000286268"/>
    </source>
</evidence>
<gene>
    <name evidence="2" type="ORF">C1I91_23270</name>
</gene>
<dbReference type="RefSeq" id="WP_128215045.1">
    <property type="nucleotide sequence ID" value="NZ_CP025746.1"/>
</dbReference>